<organism evidence="2 3">
    <name type="scientific">Hamiltosporidium magnivora</name>
    <dbReference type="NCBI Taxonomy" id="148818"/>
    <lineage>
        <taxon>Eukaryota</taxon>
        <taxon>Fungi</taxon>
        <taxon>Fungi incertae sedis</taxon>
        <taxon>Microsporidia</taxon>
        <taxon>Dubosqiidae</taxon>
        <taxon>Hamiltosporidium</taxon>
    </lineage>
</organism>
<keyword evidence="1" id="KW-0812">Transmembrane</keyword>
<accession>A0A4Q9KVK8</accession>
<protein>
    <submittedName>
        <fullName evidence="2">Uncharacterized protein</fullName>
    </submittedName>
</protein>
<dbReference type="EMBL" id="PIXR01002476">
    <property type="protein sequence ID" value="TBT98340.1"/>
    <property type="molecule type" value="Genomic_DNA"/>
</dbReference>
<keyword evidence="1" id="KW-1133">Transmembrane helix</keyword>
<reference evidence="2 3" key="1">
    <citation type="submission" date="2017-12" db="EMBL/GenBank/DDBJ databases">
        <authorList>
            <person name="Pombert J.-F."/>
            <person name="Haag K.L."/>
            <person name="Ebert D."/>
        </authorList>
    </citation>
    <scope>NUCLEOTIDE SEQUENCE [LARGE SCALE GENOMIC DNA]</scope>
    <source>
        <strain evidence="2">IL-BN-2</strain>
    </source>
</reference>
<evidence type="ECO:0000313" key="3">
    <source>
        <dbReference type="Proteomes" id="UP000293045"/>
    </source>
</evidence>
<dbReference type="Proteomes" id="UP000293045">
    <property type="component" value="Unassembled WGS sequence"/>
</dbReference>
<name>A0A4Q9KVK8_9MICR</name>
<comment type="caution">
    <text evidence="2">The sequence shown here is derived from an EMBL/GenBank/DDBJ whole genome shotgun (WGS) entry which is preliminary data.</text>
</comment>
<feature type="transmembrane region" description="Helical" evidence="1">
    <location>
        <begin position="13"/>
        <end position="32"/>
    </location>
</feature>
<dbReference type="AlphaFoldDB" id="A0A4Q9KVK8"/>
<dbReference type="VEuPathDB" id="MicrosporidiaDB:CWI39_2476p0010"/>
<sequence length="66" mass="7643">MARTQRLQPKREGLTVLPVTACLAVVDVLFLYRRRKVGKSLMGVAKIFVCHYHVSLPHQRRLQPLF</sequence>
<evidence type="ECO:0000256" key="1">
    <source>
        <dbReference type="SAM" id="Phobius"/>
    </source>
</evidence>
<gene>
    <name evidence="2" type="ORF">CWI39_2476p0010</name>
</gene>
<proteinExistence type="predicted"/>
<keyword evidence="1" id="KW-0472">Membrane</keyword>
<evidence type="ECO:0000313" key="2">
    <source>
        <dbReference type="EMBL" id="TBT98340.1"/>
    </source>
</evidence>